<comment type="caution">
    <text evidence="1">The sequence shown here is derived from an EMBL/GenBank/DDBJ whole genome shotgun (WGS) entry which is preliminary data.</text>
</comment>
<evidence type="ECO:0000313" key="1">
    <source>
        <dbReference type="EMBL" id="KAI9907096.1"/>
    </source>
</evidence>
<dbReference type="Proteomes" id="UP001163321">
    <property type="component" value="Chromosome 8"/>
</dbReference>
<accession>A0ACC0VMT3</accession>
<evidence type="ECO:0000313" key="2">
    <source>
        <dbReference type="Proteomes" id="UP001163321"/>
    </source>
</evidence>
<sequence>MYATISFVSDFFSSLATACKARLRLSRADQQRQHGVNAFYYRKARAHCFIHHETSDRNSGLLPEIEIDKFVMRHKKTSADIC</sequence>
<protein>
    <submittedName>
        <fullName evidence="1">Uncharacterized protein</fullName>
    </submittedName>
</protein>
<reference evidence="1 2" key="1">
    <citation type="journal article" date="2022" name="bioRxiv">
        <title>The genome of the oomycete Peronosclerospora sorghi, a cosmopolitan pathogen of maize and sorghum, is inflated with dispersed pseudogenes.</title>
        <authorList>
            <person name="Fletcher K."/>
            <person name="Martin F."/>
            <person name="Isakeit T."/>
            <person name="Cavanaugh K."/>
            <person name="Magill C."/>
            <person name="Michelmore R."/>
        </authorList>
    </citation>
    <scope>NUCLEOTIDE SEQUENCE [LARGE SCALE GENOMIC DNA]</scope>
    <source>
        <strain evidence="1">P6</strain>
    </source>
</reference>
<name>A0ACC0VMT3_9STRA</name>
<dbReference type="EMBL" id="CM047587">
    <property type="protein sequence ID" value="KAI9907096.1"/>
    <property type="molecule type" value="Genomic_DNA"/>
</dbReference>
<keyword evidence="2" id="KW-1185">Reference proteome</keyword>
<gene>
    <name evidence="1" type="ORF">PsorP6_004007</name>
</gene>
<proteinExistence type="predicted"/>
<organism evidence="1 2">
    <name type="scientific">Peronosclerospora sorghi</name>
    <dbReference type="NCBI Taxonomy" id="230839"/>
    <lineage>
        <taxon>Eukaryota</taxon>
        <taxon>Sar</taxon>
        <taxon>Stramenopiles</taxon>
        <taxon>Oomycota</taxon>
        <taxon>Peronosporomycetes</taxon>
        <taxon>Peronosporales</taxon>
        <taxon>Peronosporaceae</taxon>
        <taxon>Peronosclerospora</taxon>
    </lineage>
</organism>